<dbReference type="AlphaFoldDB" id="A0A8J8NFV0"/>
<sequence length="139" mass="16373">MKLRTKQTLSNLALPTSVQPPYKRLKSNCGVYPLAMANRGSWPSFVSLFLRLVFKKVHMIYDNKHLMERDKADFEDLWWLGECQDMVEHHKLCGFQPQDNSLILIDESDRTTLEVLEPSSTRSLHMFHNHPKQFRSRRS</sequence>
<protein>
    <submittedName>
        <fullName evidence="1">Uncharacterized protein</fullName>
    </submittedName>
</protein>
<dbReference type="Proteomes" id="UP000785679">
    <property type="component" value="Unassembled WGS sequence"/>
</dbReference>
<gene>
    <name evidence="1" type="ORF">FGO68_gene416</name>
</gene>
<name>A0A8J8NFV0_HALGN</name>
<evidence type="ECO:0000313" key="2">
    <source>
        <dbReference type="Proteomes" id="UP000785679"/>
    </source>
</evidence>
<organism evidence="1 2">
    <name type="scientific">Halteria grandinella</name>
    <dbReference type="NCBI Taxonomy" id="5974"/>
    <lineage>
        <taxon>Eukaryota</taxon>
        <taxon>Sar</taxon>
        <taxon>Alveolata</taxon>
        <taxon>Ciliophora</taxon>
        <taxon>Intramacronucleata</taxon>
        <taxon>Spirotrichea</taxon>
        <taxon>Stichotrichia</taxon>
        <taxon>Sporadotrichida</taxon>
        <taxon>Halteriidae</taxon>
        <taxon>Halteria</taxon>
    </lineage>
</organism>
<reference evidence="1" key="1">
    <citation type="submission" date="2019-06" db="EMBL/GenBank/DDBJ databases">
        <authorList>
            <person name="Zheng W."/>
        </authorList>
    </citation>
    <scope>NUCLEOTIDE SEQUENCE</scope>
    <source>
        <strain evidence="1">QDHG01</strain>
    </source>
</reference>
<keyword evidence="2" id="KW-1185">Reference proteome</keyword>
<dbReference type="OrthoDB" id="327673at2759"/>
<comment type="caution">
    <text evidence="1">The sequence shown here is derived from an EMBL/GenBank/DDBJ whole genome shotgun (WGS) entry which is preliminary data.</text>
</comment>
<accession>A0A8J8NFV0</accession>
<evidence type="ECO:0000313" key="1">
    <source>
        <dbReference type="EMBL" id="TNV74326.1"/>
    </source>
</evidence>
<dbReference type="EMBL" id="RRYP01017129">
    <property type="protein sequence ID" value="TNV74326.1"/>
    <property type="molecule type" value="Genomic_DNA"/>
</dbReference>
<proteinExistence type="predicted"/>